<reference evidence="2" key="1">
    <citation type="submission" date="2023-08" db="EMBL/GenBank/DDBJ databases">
        <title>A de novo genome assembly of Solanum verrucosum Schlechtendal, a Mexican diploid species geographically isolated from the other diploid A-genome species in potato relatives.</title>
        <authorList>
            <person name="Hosaka K."/>
        </authorList>
    </citation>
    <scope>NUCLEOTIDE SEQUENCE</scope>
    <source>
        <tissue evidence="2">Young leaves</tissue>
    </source>
</reference>
<dbReference type="Gene3D" id="3.30.420.10">
    <property type="entry name" value="Ribonuclease H-like superfamily/Ribonuclease H"/>
    <property type="match status" value="1"/>
</dbReference>
<dbReference type="PANTHER" id="PTHR45835:SF99">
    <property type="entry name" value="CHROMO DOMAIN-CONTAINING PROTEIN-RELATED"/>
    <property type="match status" value="1"/>
</dbReference>
<evidence type="ECO:0000313" key="3">
    <source>
        <dbReference type="Proteomes" id="UP001234989"/>
    </source>
</evidence>
<dbReference type="EMBL" id="CP133619">
    <property type="protein sequence ID" value="WMV41855.1"/>
    <property type="molecule type" value="Genomic_DNA"/>
</dbReference>
<dbReference type="GO" id="GO:0003676">
    <property type="term" value="F:nucleic acid binding"/>
    <property type="evidence" value="ECO:0007669"/>
    <property type="project" value="InterPro"/>
</dbReference>
<proteinExistence type="predicted"/>
<evidence type="ECO:0000313" key="2">
    <source>
        <dbReference type="EMBL" id="WMV41855.1"/>
    </source>
</evidence>
<dbReference type="InterPro" id="IPR012337">
    <property type="entry name" value="RNaseH-like_sf"/>
</dbReference>
<dbReference type="PANTHER" id="PTHR45835">
    <property type="entry name" value="YALI0A06105P"/>
    <property type="match status" value="1"/>
</dbReference>
<dbReference type="Proteomes" id="UP001234989">
    <property type="component" value="Chromosome 8"/>
</dbReference>
<protein>
    <recommendedName>
        <fullName evidence="1">Tf2-1-like SH3-like domain-containing protein</fullName>
    </recommendedName>
</protein>
<gene>
    <name evidence="2" type="ORF">MTR67_035240</name>
</gene>
<organism evidence="2 3">
    <name type="scientific">Solanum verrucosum</name>
    <dbReference type="NCBI Taxonomy" id="315347"/>
    <lineage>
        <taxon>Eukaryota</taxon>
        <taxon>Viridiplantae</taxon>
        <taxon>Streptophyta</taxon>
        <taxon>Embryophyta</taxon>
        <taxon>Tracheophyta</taxon>
        <taxon>Spermatophyta</taxon>
        <taxon>Magnoliopsida</taxon>
        <taxon>eudicotyledons</taxon>
        <taxon>Gunneridae</taxon>
        <taxon>Pentapetalae</taxon>
        <taxon>asterids</taxon>
        <taxon>lamiids</taxon>
        <taxon>Solanales</taxon>
        <taxon>Solanaceae</taxon>
        <taxon>Solanoideae</taxon>
        <taxon>Solaneae</taxon>
        <taxon>Solanum</taxon>
    </lineage>
</organism>
<accession>A0AAF0ZLC7</accession>
<evidence type="ECO:0000259" key="1">
    <source>
        <dbReference type="Pfam" id="PF24626"/>
    </source>
</evidence>
<dbReference type="Pfam" id="PF24626">
    <property type="entry name" value="SH3_Tf2-1"/>
    <property type="match status" value="1"/>
</dbReference>
<dbReference type="SUPFAM" id="SSF53098">
    <property type="entry name" value="Ribonuclease H-like"/>
    <property type="match status" value="1"/>
</dbReference>
<keyword evidence="3" id="KW-1185">Reference proteome</keyword>
<dbReference type="InterPro" id="IPR056924">
    <property type="entry name" value="SH3_Tf2-1"/>
</dbReference>
<sequence length="194" mass="22228">MPILEWKWEMIVMDFVVGLPKTLGKFDSIWVVVDKMIKSTHFIPTDEQSERTIQVLEDMLMACVIDFGGYWDKFLPLCEFSYNNSYHSNIDMAPFEALYGRGSPIGWFEVGDVKPLGVDLVKDAQDNVSPMKGVMRFGKKGKLSPRYIGPFEVLECVGLVAYRFALPPNLLGVHPIFHVSMLKRYHGDRDYIIK</sequence>
<feature type="domain" description="Tf2-1-like SH3-like" evidence="1">
    <location>
        <begin position="135"/>
        <end position="186"/>
    </location>
</feature>
<dbReference type="InterPro" id="IPR036397">
    <property type="entry name" value="RNaseH_sf"/>
</dbReference>
<dbReference type="AlphaFoldDB" id="A0AAF0ZLC7"/>
<name>A0AAF0ZLC7_SOLVR</name>